<dbReference type="GO" id="GO:0005743">
    <property type="term" value="C:mitochondrial inner membrane"/>
    <property type="evidence" value="ECO:0007669"/>
    <property type="project" value="UniProtKB-SubCell"/>
</dbReference>
<dbReference type="GO" id="GO:0046872">
    <property type="term" value="F:metal ion binding"/>
    <property type="evidence" value="ECO:0007669"/>
    <property type="project" value="UniProtKB-KW"/>
</dbReference>
<keyword evidence="7 10" id="KW-0496">Mitochondrion</keyword>
<evidence type="ECO:0000256" key="8">
    <source>
        <dbReference type="ARBA" id="ARBA00023136"/>
    </source>
</evidence>
<dbReference type="Pfam" id="PF01265">
    <property type="entry name" value="Cyto_heme_lyase"/>
    <property type="match status" value="1"/>
</dbReference>
<evidence type="ECO:0000256" key="7">
    <source>
        <dbReference type="ARBA" id="ARBA00023128"/>
    </source>
</evidence>
<accession>A0A250X707</accession>
<evidence type="ECO:0000256" key="9">
    <source>
        <dbReference type="ARBA" id="ARBA00023239"/>
    </source>
</evidence>
<dbReference type="PROSITE" id="PS00821">
    <property type="entry name" value="CYTO_HEME_LYASE_1"/>
    <property type="match status" value="1"/>
</dbReference>
<evidence type="ECO:0000256" key="4">
    <source>
        <dbReference type="ARBA" id="ARBA00022723"/>
    </source>
</evidence>
<dbReference type="GO" id="GO:0004408">
    <property type="term" value="F:holocytochrome-c synthase activity"/>
    <property type="evidence" value="ECO:0007669"/>
    <property type="project" value="UniProtKB-EC"/>
</dbReference>
<evidence type="ECO:0000256" key="1">
    <source>
        <dbReference type="ARBA" id="ARBA00004273"/>
    </source>
</evidence>
<proteinExistence type="inferred from homology"/>
<reference evidence="11 12" key="1">
    <citation type="submission" date="2017-08" db="EMBL/GenBank/DDBJ databases">
        <title>Acidophilic green algal genome provides insights into adaptation to an acidic environment.</title>
        <authorList>
            <person name="Hirooka S."/>
            <person name="Hirose Y."/>
            <person name="Kanesaki Y."/>
            <person name="Higuchi S."/>
            <person name="Fujiwara T."/>
            <person name="Onuma R."/>
            <person name="Era A."/>
            <person name="Ohbayashi R."/>
            <person name="Uzuka A."/>
            <person name="Nozaki H."/>
            <person name="Yoshikawa H."/>
            <person name="Miyagishima S.Y."/>
        </authorList>
    </citation>
    <scope>NUCLEOTIDE SEQUENCE [LARGE SCALE GENOMIC DNA]</scope>
    <source>
        <strain evidence="11 12">NIES-2499</strain>
    </source>
</reference>
<keyword evidence="8 10" id="KW-0472">Membrane</keyword>
<protein>
    <recommendedName>
        <fullName evidence="10">Holocytochrome c-type synthase</fullName>
        <ecNumber evidence="10">4.4.1.17</ecNumber>
    </recommendedName>
</protein>
<evidence type="ECO:0000256" key="5">
    <source>
        <dbReference type="ARBA" id="ARBA00022792"/>
    </source>
</evidence>
<dbReference type="PANTHER" id="PTHR12743:SF0">
    <property type="entry name" value="HOLOCYTOCHROME C-TYPE SYNTHASE"/>
    <property type="match status" value="1"/>
</dbReference>
<comment type="subcellular location">
    <subcellularLocation>
        <location evidence="1 10">Mitochondrion inner membrane</location>
    </subcellularLocation>
</comment>
<keyword evidence="12" id="KW-1185">Reference proteome</keyword>
<dbReference type="PANTHER" id="PTHR12743">
    <property type="entry name" value="CYTOCHROME C1 HEME LYASE"/>
    <property type="match status" value="1"/>
</dbReference>
<evidence type="ECO:0000313" key="12">
    <source>
        <dbReference type="Proteomes" id="UP000232323"/>
    </source>
</evidence>
<comment type="similarity">
    <text evidence="2 10">Belongs to the cytochrome c-type heme lyase family.</text>
</comment>
<keyword evidence="3 10" id="KW-0349">Heme</keyword>
<comment type="caution">
    <text evidence="11">The sequence shown here is derived from an EMBL/GenBank/DDBJ whole genome shotgun (WGS) entry which is preliminary data.</text>
</comment>
<organism evidence="11 12">
    <name type="scientific">Chlamydomonas eustigma</name>
    <dbReference type="NCBI Taxonomy" id="1157962"/>
    <lineage>
        <taxon>Eukaryota</taxon>
        <taxon>Viridiplantae</taxon>
        <taxon>Chlorophyta</taxon>
        <taxon>core chlorophytes</taxon>
        <taxon>Chlorophyceae</taxon>
        <taxon>CS clade</taxon>
        <taxon>Chlamydomonadales</taxon>
        <taxon>Chlamydomonadaceae</taxon>
        <taxon>Chlamydomonas</taxon>
    </lineage>
</organism>
<dbReference type="OrthoDB" id="4243at2759"/>
<name>A0A250X707_9CHLO</name>
<dbReference type="Proteomes" id="UP000232323">
    <property type="component" value="Unassembled WGS sequence"/>
</dbReference>
<evidence type="ECO:0000256" key="6">
    <source>
        <dbReference type="ARBA" id="ARBA00023004"/>
    </source>
</evidence>
<keyword evidence="5 10" id="KW-0999">Mitochondrion inner membrane</keyword>
<dbReference type="InterPro" id="IPR000511">
    <property type="entry name" value="Holocyt_c/c1_synthase"/>
</dbReference>
<evidence type="ECO:0000313" key="11">
    <source>
        <dbReference type="EMBL" id="GAX78873.1"/>
    </source>
</evidence>
<dbReference type="STRING" id="1157962.A0A250X707"/>
<sequence length="207" mass="23613">MREVFNPATSLPQSLSEVGTSVGVSDLGLNPQRQASSIPMALIDAIPKHQKEGQQVWMYPSEQMFFSAMKRKGWDPRKEDMQAVVSIHNSVNERAWREVMAWEALHANECAMPRLKKFVGRPSDYSPKARILNTLGYALPFDRHDWVVDRCGKEVRYVIDFYNGAPQGSGAPVAMFLDVRPALDSLEAVWDRLTLQMIWMCSGRWRQ</sequence>
<gene>
    <name evidence="11" type="ORF">CEUSTIGMA_g6312.t1</name>
</gene>
<dbReference type="EMBL" id="BEGY01000036">
    <property type="protein sequence ID" value="GAX78873.1"/>
    <property type="molecule type" value="Genomic_DNA"/>
</dbReference>
<evidence type="ECO:0000256" key="10">
    <source>
        <dbReference type="RuleBase" id="RU363130"/>
    </source>
</evidence>
<dbReference type="AlphaFoldDB" id="A0A250X707"/>
<keyword evidence="9 10" id="KW-0456">Lyase</keyword>
<dbReference type="PROSITE" id="PS00822">
    <property type="entry name" value="CYTO_HEME_LYASE_2"/>
    <property type="match status" value="1"/>
</dbReference>
<comment type="catalytic activity">
    <reaction evidence="10">
        <text>holo-[cytochrome c] = apo-[cytochrome c] + heme b</text>
        <dbReference type="Rhea" id="RHEA:22648"/>
        <dbReference type="Rhea" id="RHEA-COMP:10725"/>
        <dbReference type="Rhea" id="RHEA-COMP:10726"/>
        <dbReference type="ChEBI" id="CHEBI:29950"/>
        <dbReference type="ChEBI" id="CHEBI:60344"/>
        <dbReference type="ChEBI" id="CHEBI:83739"/>
        <dbReference type="EC" id="4.4.1.17"/>
    </reaction>
</comment>
<evidence type="ECO:0000256" key="3">
    <source>
        <dbReference type="ARBA" id="ARBA00022617"/>
    </source>
</evidence>
<keyword evidence="6 10" id="KW-0408">Iron</keyword>
<dbReference type="EC" id="4.4.1.17" evidence="10"/>
<keyword evidence="4 10" id="KW-0479">Metal-binding</keyword>
<evidence type="ECO:0000256" key="2">
    <source>
        <dbReference type="ARBA" id="ARBA00007255"/>
    </source>
</evidence>
<comment type="function">
    <text evidence="10">Lyase that catalyzes the covalent linking of the heme group to the cytochrome C apoprotein to produce the mature functional cytochrome.</text>
</comment>